<evidence type="ECO:0000259" key="5">
    <source>
        <dbReference type="PROSITE" id="PS50977"/>
    </source>
</evidence>
<dbReference type="PROSITE" id="PS50977">
    <property type="entry name" value="HTH_TETR_2"/>
    <property type="match status" value="1"/>
</dbReference>
<feature type="domain" description="HTH tetR-type" evidence="5">
    <location>
        <begin position="26"/>
        <end position="86"/>
    </location>
</feature>
<dbReference type="STRING" id="1111738.GCA_000427905_00654"/>
<accession>A0A2W4JFC7</accession>
<evidence type="ECO:0000313" key="6">
    <source>
        <dbReference type="EMBL" id="PZM97201.1"/>
    </source>
</evidence>
<keyword evidence="1" id="KW-0805">Transcription regulation</keyword>
<feature type="DNA-binding region" description="H-T-H motif" evidence="4">
    <location>
        <begin position="49"/>
        <end position="68"/>
    </location>
</feature>
<dbReference type="Gene3D" id="1.10.357.10">
    <property type="entry name" value="Tetracycline Repressor, domain 2"/>
    <property type="match status" value="1"/>
</dbReference>
<dbReference type="PANTHER" id="PTHR30055">
    <property type="entry name" value="HTH-TYPE TRANSCRIPTIONAL REGULATOR RUTR"/>
    <property type="match status" value="1"/>
</dbReference>
<dbReference type="EMBL" id="QGUI01000327">
    <property type="protein sequence ID" value="PZM97201.1"/>
    <property type="molecule type" value="Genomic_DNA"/>
</dbReference>
<dbReference type="GO" id="GO:0003700">
    <property type="term" value="F:DNA-binding transcription factor activity"/>
    <property type="evidence" value="ECO:0007669"/>
    <property type="project" value="TreeGrafter"/>
</dbReference>
<dbReference type="PANTHER" id="PTHR30055:SF234">
    <property type="entry name" value="HTH-TYPE TRANSCRIPTIONAL REGULATOR BETI"/>
    <property type="match status" value="1"/>
</dbReference>
<dbReference type="InterPro" id="IPR041484">
    <property type="entry name" value="TetR_C_25"/>
</dbReference>
<evidence type="ECO:0000256" key="2">
    <source>
        <dbReference type="ARBA" id="ARBA00023125"/>
    </source>
</evidence>
<comment type="caution">
    <text evidence="6">The sequence shown here is derived from an EMBL/GenBank/DDBJ whole genome shotgun (WGS) entry which is preliminary data.</text>
</comment>
<dbReference type="InterPro" id="IPR001647">
    <property type="entry name" value="HTH_TetR"/>
</dbReference>
<evidence type="ECO:0000256" key="4">
    <source>
        <dbReference type="PROSITE-ProRule" id="PRU00335"/>
    </source>
</evidence>
<dbReference type="AlphaFoldDB" id="A0A2W4JFC7"/>
<sequence length="242" mass="26728">MLTKRSVRSWRVVAQPDRREEANAERGGVERIRDAAIELFGQHGVNGTSLKAIAERAGVSPALIIHHYGSKDGLRVACDQYVADTLLALKTDAVRQGPRLDPVMLTSQIAEFRPLMRYLAKTLVDGSPHVNDLIDKMVEHAEQYTEEGVAAGLVKPSANPRARVVVLFLFAMGSLVLHEHFKRLLGVDLIDGDEPPVAYLQAVLEIYCEGVLTPGTYQNVRSYLDQLEEQSDPKGGSDDERD</sequence>
<protein>
    <submittedName>
        <fullName evidence="6">TetR family transcriptional regulator</fullName>
    </submittedName>
</protein>
<keyword evidence="2 4" id="KW-0238">DNA-binding</keyword>
<evidence type="ECO:0000256" key="3">
    <source>
        <dbReference type="ARBA" id="ARBA00023163"/>
    </source>
</evidence>
<dbReference type="SUPFAM" id="SSF46689">
    <property type="entry name" value="Homeodomain-like"/>
    <property type="match status" value="1"/>
</dbReference>
<dbReference type="PRINTS" id="PR00455">
    <property type="entry name" value="HTHTETR"/>
</dbReference>
<dbReference type="Pfam" id="PF17933">
    <property type="entry name" value="TetR_C_25"/>
    <property type="match status" value="1"/>
</dbReference>
<dbReference type="InterPro" id="IPR050109">
    <property type="entry name" value="HTH-type_TetR-like_transc_reg"/>
</dbReference>
<organism evidence="6">
    <name type="scientific">Thermocrispum agreste</name>
    <dbReference type="NCBI Taxonomy" id="37925"/>
    <lineage>
        <taxon>Bacteria</taxon>
        <taxon>Bacillati</taxon>
        <taxon>Actinomycetota</taxon>
        <taxon>Actinomycetes</taxon>
        <taxon>Pseudonocardiales</taxon>
        <taxon>Pseudonocardiaceae</taxon>
        <taxon>Thermocrispum</taxon>
    </lineage>
</organism>
<dbReference type="GO" id="GO:0000976">
    <property type="term" value="F:transcription cis-regulatory region binding"/>
    <property type="evidence" value="ECO:0007669"/>
    <property type="project" value="TreeGrafter"/>
</dbReference>
<proteinExistence type="predicted"/>
<dbReference type="InterPro" id="IPR009057">
    <property type="entry name" value="Homeodomain-like_sf"/>
</dbReference>
<keyword evidence="3" id="KW-0804">Transcription</keyword>
<dbReference type="Pfam" id="PF00440">
    <property type="entry name" value="TetR_N"/>
    <property type="match status" value="1"/>
</dbReference>
<name>A0A2W4JFC7_9PSEU</name>
<evidence type="ECO:0000256" key="1">
    <source>
        <dbReference type="ARBA" id="ARBA00023015"/>
    </source>
</evidence>
<reference evidence="6" key="1">
    <citation type="submission" date="2018-05" db="EMBL/GenBank/DDBJ databases">
        <authorList>
            <person name="Lanie J.A."/>
            <person name="Ng W.-L."/>
            <person name="Kazmierczak K.M."/>
            <person name="Andrzejewski T.M."/>
            <person name="Davidsen T.M."/>
            <person name="Wayne K.J."/>
            <person name="Tettelin H."/>
            <person name="Glass J.I."/>
            <person name="Rusch D."/>
            <person name="Podicherti R."/>
            <person name="Tsui H.-C.T."/>
            <person name="Winkler M.E."/>
        </authorList>
    </citation>
    <scope>NUCLEOTIDE SEQUENCE</scope>
    <source>
        <strain evidence="6">ZC4RG45</strain>
    </source>
</reference>
<gene>
    <name evidence="6" type="ORF">DIU77_09635</name>
</gene>